<evidence type="ECO:0000256" key="2">
    <source>
        <dbReference type="ARBA" id="ARBA00022723"/>
    </source>
</evidence>
<evidence type="ECO:0000313" key="5">
    <source>
        <dbReference type="EMBL" id="AOS83010.1"/>
    </source>
</evidence>
<sequence>MSDSSPVFTDIHCHLSFPEFDLDRDRVIGDLRAAGVRYLIDPGTGLETNRRSIALASQHDFIYSNVGLHPHETNAPLAPELFDELATQARSAKVVGIGEIGLDYHWPDHDPASQEAAFREMLRMAVSLDLPVVIHCRDAWPDMLRILSEERSSALRGAMHCFSGDLDMARRCISLGLKISIPGTITYKKSPLPEVVASVSLGDLLSETDAPYLAPVPKRGKRNEPAFVVHTVRKIADHRLEPFEAVTEALVNNAKSLFGLA</sequence>
<protein>
    <submittedName>
        <fullName evidence="5">Hydrolase TatD</fullName>
    </submittedName>
</protein>
<organism evidence="5 6">
    <name type="scientific">Chlorobaculum limnaeum</name>
    <dbReference type="NCBI Taxonomy" id="274537"/>
    <lineage>
        <taxon>Bacteria</taxon>
        <taxon>Pseudomonadati</taxon>
        <taxon>Chlorobiota</taxon>
        <taxon>Chlorobiia</taxon>
        <taxon>Chlorobiales</taxon>
        <taxon>Chlorobiaceae</taxon>
        <taxon>Chlorobaculum</taxon>
    </lineage>
</organism>
<accession>A0A1D8CVU7</accession>
<dbReference type="AlphaFoldDB" id="A0A1D8CVU7"/>
<dbReference type="Gene3D" id="3.20.20.140">
    <property type="entry name" value="Metal-dependent hydrolases"/>
    <property type="match status" value="1"/>
</dbReference>
<dbReference type="PROSITE" id="PS01091">
    <property type="entry name" value="TATD_3"/>
    <property type="match status" value="1"/>
</dbReference>
<proteinExistence type="inferred from homology"/>
<feature type="binding site" evidence="4">
    <location>
        <position position="160"/>
    </location>
    <ligand>
        <name>a divalent metal cation</name>
        <dbReference type="ChEBI" id="CHEBI:60240"/>
        <label>2</label>
    </ligand>
</feature>
<dbReference type="GO" id="GO:0016788">
    <property type="term" value="F:hydrolase activity, acting on ester bonds"/>
    <property type="evidence" value="ECO:0007669"/>
    <property type="project" value="InterPro"/>
</dbReference>
<evidence type="ECO:0000256" key="3">
    <source>
        <dbReference type="ARBA" id="ARBA00022801"/>
    </source>
</evidence>
<keyword evidence="6" id="KW-1185">Reference proteome</keyword>
<dbReference type="GO" id="GO:0004536">
    <property type="term" value="F:DNA nuclease activity"/>
    <property type="evidence" value="ECO:0007669"/>
    <property type="project" value="InterPro"/>
</dbReference>
<dbReference type="NCBIfam" id="TIGR00010">
    <property type="entry name" value="YchF/TatD family DNA exonuclease"/>
    <property type="match status" value="1"/>
</dbReference>
<feature type="binding site" evidence="4">
    <location>
        <position position="14"/>
    </location>
    <ligand>
        <name>a divalent metal cation</name>
        <dbReference type="ChEBI" id="CHEBI:60240"/>
        <label>1</label>
    </ligand>
</feature>
<name>A0A1D8CVU7_CHLLM</name>
<gene>
    <name evidence="5" type="ORF">BIU88_01920</name>
</gene>
<feature type="binding site" evidence="4">
    <location>
        <position position="209"/>
    </location>
    <ligand>
        <name>a divalent metal cation</name>
        <dbReference type="ChEBI" id="CHEBI:60240"/>
        <label>1</label>
    </ligand>
</feature>
<dbReference type="InterPro" id="IPR032466">
    <property type="entry name" value="Metal_Hydrolase"/>
</dbReference>
<feature type="binding site" evidence="4">
    <location>
        <position position="99"/>
    </location>
    <ligand>
        <name>a divalent metal cation</name>
        <dbReference type="ChEBI" id="CHEBI:60240"/>
        <label>1</label>
    </ligand>
</feature>
<dbReference type="PANTHER" id="PTHR46124">
    <property type="entry name" value="D-AMINOACYL-TRNA DEACYLASE"/>
    <property type="match status" value="1"/>
</dbReference>
<dbReference type="InterPro" id="IPR015991">
    <property type="entry name" value="TatD/YcfH-like"/>
</dbReference>
<dbReference type="Proteomes" id="UP000095185">
    <property type="component" value="Chromosome"/>
</dbReference>
<feature type="binding site" evidence="4">
    <location>
        <position position="135"/>
    </location>
    <ligand>
        <name>a divalent metal cation</name>
        <dbReference type="ChEBI" id="CHEBI:60240"/>
        <label>2</label>
    </ligand>
</feature>
<reference evidence="5" key="1">
    <citation type="submission" date="2016-09" db="EMBL/GenBank/DDBJ databases">
        <title>Genome sequence of Chlorobaculum limnaeum.</title>
        <authorList>
            <person name="Liu Z."/>
            <person name="Tank M."/>
            <person name="Bryant D.A."/>
        </authorList>
    </citation>
    <scope>NUCLEOTIDE SEQUENCE [LARGE SCALE GENOMIC DNA]</scope>
    <source>
        <strain evidence="5">DSM 1677</strain>
    </source>
</reference>
<feature type="binding site" evidence="4">
    <location>
        <position position="12"/>
    </location>
    <ligand>
        <name>a divalent metal cation</name>
        <dbReference type="ChEBI" id="CHEBI:60240"/>
        <label>1</label>
    </ligand>
</feature>
<dbReference type="CDD" id="cd01310">
    <property type="entry name" value="TatD_DNAse"/>
    <property type="match status" value="1"/>
</dbReference>
<evidence type="ECO:0000256" key="1">
    <source>
        <dbReference type="ARBA" id="ARBA00009275"/>
    </source>
</evidence>
<comment type="similarity">
    <text evidence="1">Belongs to the metallo-dependent hydrolases superfamily. TatD-type hydrolase family.</text>
</comment>
<keyword evidence="3 5" id="KW-0378">Hydrolase</keyword>
<dbReference type="PIRSF" id="PIRSF005902">
    <property type="entry name" value="DNase_TatD"/>
    <property type="match status" value="1"/>
</dbReference>
<dbReference type="STRING" id="274537.BIU88_01920"/>
<dbReference type="InterPro" id="IPR018228">
    <property type="entry name" value="DNase_TatD-rel_CS"/>
</dbReference>
<dbReference type="Pfam" id="PF01026">
    <property type="entry name" value="TatD_DNase"/>
    <property type="match status" value="1"/>
</dbReference>
<dbReference type="KEGG" id="clz:BIU88_01920"/>
<dbReference type="OrthoDB" id="9810005at2"/>
<evidence type="ECO:0000313" key="6">
    <source>
        <dbReference type="Proteomes" id="UP000095185"/>
    </source>
</evidence>
<dbReference type="EMBL" id="CP017305">
    <property type="protein sequence ID" value="AOS83010.1"/>
    <property type="molecule type" value="Genomic_DNA"/>
</dbReference>
<dbReference type="PANTHER" id="PTHR46124:SF2">
    <property type="entry name" value="D-AMINOACYL-TRNA DEACYLASE"/>
    <property type="match status" value="1"/>
</dbReference>
<evidence type="ECO:0000256" key="4">
    <source>
        <dbReference type="PIRSR" id="PIRSR005902-1"/>
    </source>
</evidence>
<dbReference type="GO" id="GO:0005829">
    <property type="term" value="C:cytosol"/>
    <property type="evidence" value="ECO:0007669"/>
    <property type="project" value="TreeGrafter"/>
</dbReference>
<dbReference type="InterPro" id="IPR001130">
    <property type="entry name" value="TatD-like"/>
</dbReference>
<dbReference type="FunFam" id="3.20.20.140:FF:000005">
    <property type="entry name" value="TatD family hydrolase"/>
    <property type="match status" value="1"/>
</dbReference>
<dbReference type="GO" id="GO:0046872">
    <property type="term" value="F:metal ion binding"/>
    <property type="evidence" value="ECO:0007669"/>
    <property type="project" value="UniProtKB-KW"/>
</dbReference>
<dbReference type="RefSeq" id="WP_069808738.1">
    <property type="nucleotide sequence ID" value="NZ_CP017305.1"/>
</dbReference>
<keyword evidence="2 4" id="KW-0479">Metal-binding</keyword>
<dbReference type="SUPFAM" id="SSF51556">
    <property type="entry name" value="Metallo-dependent hydrolases"/>
    <property type="match status" value="1"/>
</dbReference>